<dbReference type="EMBL" id="CAJOBZ010000015">
    <property type="protein sequence ID" value="CAF4848798.1"/>
    <property type="molecule type" value="Genomic_DNA"/>
</dbReference>
<comment type="caution">
    <text evidence="1">The sequence shown here is derived from an EMBL/GenBank/DDBJ whole genome shotgun (WGS) entry which is preliminary data.</text>
</comment>
<protein>
    <submittedName>
        <fullName evidence="1">Uncharacterized protein</fullName>
    </submittedName>
</protein>
<gene>
    <name evidence="1" type="ORF">PMACD_LOCUS6870</name>
</gene>
<sequence length="83" mass="9927">MRPKEDVERAREVDPAAHPRLRRSLQRYRSNVRRVMSFWARRRFSGGKGVHASIRRDVDVYYYTSIVPDFPQLSTNLVKYMPM</sequence>
<evidence type="ECO:0000313" key="2">
    <source>
        <dbReference type="Proteomes" id="UP000663880"/>
    </source>
</evidence>
<reference evidence="1" key="1">
    <citation type="submission" date="2021-02" db="EMBL/GenBank/DDBJ databases">
        <authorList>
            <person name="Steward A R."/>
        </authorList>
    </citation>
    <scope>NUCLEOTIDE SEQUENCE</scope>
</reference>
<keyword evidence="2" id="KW-1185">Reference proteome</keyword>
<dbReference type="Proteomes" id="UP000663880">
    <property type="component" value="Unassembled WGS sequence"/>
</dbReference>
<accession>A0A821S4M7</accession>
<proteinExistence type="predicted"/>
<name>A0A821S4M7_9NEOP</name>
<evidence type="ECO:0000313" key="1">
    <source>
        <dbReference type="EMBL" id="CAF4848798.1"/>
    </source>
</evidence>
<dbReference type="AlphaFoldDB" id="A0A821S4M7"/>
<organism evidence="1 2">
    <name type="scientific">Pieris macdunnoughi</name>
    <dbReference type="NCBI Taxonomy" id="345717"/>
    <lineage>
        <taxon>Eukaryota</taxon>
        <taxon>Metazoa</taxon>
        <taxon>Ecdysozoa</taxon>
        <taxon>Arthropoda</taxon>
        <taxon>Hexapoda</taxon>
        <taxon>Insecta</taxon>
        <taxon>Pterygota</taxon>
        <taxon>Neoptera</taxon>
        <taxon>Endopterygota</taxon>
        <taxon>Lepidoptera</taxon>
        <taxon>Glossata</taxon>
        <taxon>Ditrysia</taxon>
        <taxon>Papilionoidea</taxon>
        <taxon>Pieridae</taxon>
        <taxon>Pierinae</taxon>
        <taxon>Pieris</taxon>
    </lineage>
</organism>